<feature type="domain" description="Galaxin-like repeats" evidence="1">
    <location>
        <begin position="128"/>
        <end position="225"/>
    </location>
</feature>
<dbReference type="AlphaFoldDB" id="A0A9Q1CGL6"/>
<organism evidence="2 3">
    <name type="scientific">Holothuria leucospilota</name>
    <name type="common">Black long sea cucumber</name>
    <name type="synonym">Mertensiothuria leucospilota</name>
    <dbReference type="NCBI Taxonomy" id="206669"/>
    <lineage>
        <taxon>Eukaryota</taxon>
        <taxon>Metazoa</taxon>
        <taxon>Echinodermata</taxon>
        <taxon>Eleutherozoa</taxon>
        <taxon>Echinozoa</taxon>
        <taxon>Holothuroidea</taxon>
        <taxon>Aspidochirotacea</taxon>
        <taxon>Aspidochirotida</taxon>
        <taxon>Holothuriidae</taxon>
        <taxon>Holothuria</taxon>
    </lineage>
</organism>
<feature type="domain" description="Galaxin-like repeats" evidence="1">
    <location>
        <begin position="8"/>
        <end position="108"/>
    </location>
</feature>
<evidence type="ECO:0000313" key="3">
    <source>
        <dbReference type="Proteomes" id="UP001152320"/>
    </source>
</evidence>
<gene>
    <name evidence="2" type="ORF">HOLleu_07093</name>
</gene>
<sequence>MGAMYSIETQDCCNLRTIIDKSTHACCGNEGPYELATHGCCNGQIYDKEEEICCNDDELYSKSEGDTCCGNVPYDPMMSTCCMGQVKPGIGKCCGNDIYQPSTELCCQTIEGSVVHTPDSHDFSLGAVQCCGTDTYRPADELCCNMVVYTKYSASLKCCDTTAYNENTEICCQGTVSLRGTANGCCGPHPYNDDDEVCCDDELIPFQGHGSCCDDEPYNKEISSCPTLYGLTGVIEVNVPEIPGITMYHYGSNLTAYLSTEQFECGGSLHYYDEDATDCCAGAITYSSTQYLCCTSKMYTAVVRKGSPNAMCCGEQSYNPETEGCCHEHELYDLSTQQCCPESGVRGMTVNCYDVPSCSVERGNDRICTIGNGSSNDSRSVTYNSKNAVCTSSGVAAVTPGLASCGEIIYRTSQELCCQDELFPKFIYGKERQCCQSLFDRKVFVPAFETCYKGRIFPIPTNESRICGGHLYDSRYDGCDVVGRIRRREEILEKPDACYNDQTGLFYFNKLHHSCCAGHLIVAGHTCCDVSSECCQPNERQGYNTETHMCCDGNLMIKKKGHVCCGTQTYDGRDSSQLCCLNELHDSHNGKVRCEGETITGRLAENQIICRGNIYTGNNIECCGAEKYDLEEEICCRDFKYPKASDNLQCCGSVAYDSSDDVLCCGGSLYQNPYPSEGCCGNVTFDLISETCCTTGGSKFVTSQAAEQCCSNGEEFDSSLHTCCDGLIHKYIADGECCGNQVIRDVNREFCCDGRLVHHHGDKKCCHGQPISLNEECHGEVVSTVST</sequence>
<name>A0A9Q1CGL6_HOLLE</name>
<feature type="domain" description="Galaxin-like repeats" evidence="1">
    <location>
        <begin position="605"/>
        <end position="726"/>
    </location>
</feature>
<dbReference type="OrthoDB" id="10039568at2759"/>
<accession>A0A9Q1CGL6</accession>
<keyword evidence="3" id="KW-1185">Reference proteome</keyword>
<proteinExistence type="predicted"/>
<protein>
    <submittedName>
        <fullName evidence="2">Galaxin</fullName>
    </submittedName>
</protein>
<reference evidence="2" key="1">
    <citation type="submission" date="2021-10" db="EMBL/GenBank/DDBJ databases">
        <title>Tropical sea cucumber genome reveals ecological adaptation and Cuvierian tubules defense mechanism.</title>
        <authorList>
            <person name="Chen T."/>
        </authorList>
    </citation>
    <scope>NUCLEOTIDE SEQUENCE</scope>
    <source>
        <strain evidence="2">Nanhai2018</strain>
        <tissue evidence="2">Muscle</tissue>
    </source>
</reference>
<dbReference type="PANTHER" id="PTHR34490:SF3">
    <property type="entry name" value="GALAXIN-LIKE ISOFORM X2"/>
    <property type="match status" value="1"/>
</dbReference>
<feature type="domain" description="Galaxin-like repeats" evidence="1">
    <location>
        <begin position="380"/>
        <end position="479"/>
    </location>
</feature>
<dbReference type="InterPro" id="IPR055284">
    <property type="entry name" value="Galaxin-like"/>
</dbReference>
<comment type="caution">
    <text evidence="2">The sequence shown here is derived from an EMBL/GenBank/DDBJ whole genome shotgun (WGS) entry which is preliminary data.</text>
</comment>
<evidence type="ECO:0000259" key="1">
    <source>
        <dbReference type="Pfam" id="PF24748"/>
    </source>
</evidence>
<dbReference type="EMBL" id="JAIZAY010000003">
    <property type="protein sequence ID" value="KAJ8044363.1"/>
    <property type="molecule type" value="Genomic_DNA"/>
</dbReference>
<dbReference type="PANTHER" id="PTHR34490">
    <property type="entry name" value="PROTEIN CBG12054-RELATED"/>
    <property type="match status" value="1"/>
</dbReference>
<dbReference type="InterPro" id="IPR056601">
    <property type="entry name" value="Galaxin_dom"/>
</dbReference>
<feature type="domain" description="Galaxin-like repeats" evidence="1">
    <location>
        <begin position="508"/>
        <end position="598"/>
    </location>
</feature>
<feature type="domain" description="Galaxin-like repeats" evidence="1">
    <location>
        <begin position="256"/>
        <end position="352"/>
    </location>
</feature>
<dbReference type="Proteomes" id="UP001152320">
    <property type="component" value="Chromosome 3"/>
</dbReference>
<evidence type="ECO:0000313" key="2">
    <source>
        <dbReference type="EMBL" id="KAJ8044363.1"/>
    </source>
</evidence>
<dbReference type="Pfam" id="PF24748">
    <property type="entry name" value="Galaxin_repeat"/>
    <property type="match status" value="6"/>
</dbReference>